<evidence type="ECO:0000313" key="6">
    <source>
        <dbReference type="EMBL" id="PWA84063.1"/>
    </source>
</evidence>
<dbReference type="SUPFAM" id="SSF54695">
    <property type="entry name" value="POZ domain"/>
    <property type="match status" value="1"/>
</dbReference>
<comment type="caution">
    <text evidence="6">The sequence shown here is derived from an EMBL/GenBank/DDBJ whole genome shotgun (WGS) entry which is preliminary data.</text>
</comment>
<dbReference type="InterPro" id="IPR016897">
    <property type="entry name" value="SKP1"/>
</dbReference>
<dbReference type="InterPro" id="IPR001232">
    <property type="entry name" value="SKP1-like"/>
</dbReference>
<dbReference type="InterPro" id="IPR011333">
    <property type="entry name" value="SKP1/BTB/POZ_sf"/>
</dbReference>
<keyword evidence="7" id="KW-1185">Reference proteome</keyword>
<dbReference type="Proteomes" id="UP000245207">
    <property type="component" value="Unassembled WGS sequence"/>
</dbReference>
<feature type="domain" description="SKP1 component POZ" evidence="5">
    <location>
        <begin position="8"/>
        <end position="65"/>
    </location>
</feature>
<reference evidence="6 7" key="1">
    <citation type="journal article" date="2018" name="Mol. Plant">
        <title>The genome of Artemisia annua provides insight into the evolution of Asteraceae family and artemisinin biosynthesis.</title>
        <authorList>
            <person name="Shen Q."/>
            <person name="Zhang L."/>
            <person name="Liao Z."/>
            <person name="Wang S."/>
            <person name="Yan T."/>
            <person name="Shi P."/>
            <person name="Liu M."/>
            <person name="Fu X."/>
            <person name="Pan Q."/>
            <person name="Wang Y."/>
            <person name="Lv Z."/>
            <person name="Lu X."/>
            <person name="Zhang F."/>
            <person name="Jiang W."/>
            <person name="Ma Y."/>
            <person name="Chen M."/>
            <person name="Hao X."/>
            <person name="Li L."/>
            <person name="Tang Y."/>
            <person name="Lv G."/>
            <person name="Zhou Y."/>
            <person name="Sun X."/>
            <person name="Brodelius P.E."/>
            <person name="Rose J.K.C."/>
            <person name="Tang K."/>
        </authorList>
    </citation>
    <scope>NUCLEOTIDE SEQUENCE [LARGE SCALE GENOMIC DNA]</scope>
    <source>
        <strain evidence="7">cv. Huhao1</strain>
        <tissue evidence="6">Leaf</tissue>
    </source>
</reference>
<dbReference type="SMART" id="SM00512">
    <property type="entry name" value="Skp1"/>
    <property type="match status" value="1"/>
</dbReference>
<dbReference type="UniPathway" id="UPA00143"/>
<keyword evidence="3 4" id="KW-0833">Ubl conjugation pathway</keyword>
<accession>A0A2U1PEA0</accession>
<dbReference type="OrthoDB" id="2342932at2759"/>
<dbReference type="PIRSF" id="PIRSF028729">
    <property type="entry name" value="E3_ubiquit_lig_SCF_Skp"/>
    <property type="match status" value="1"/>
</dbReference>
<dbReference type="GO" id="GO:0016567">
    <property type="term" value="P:protein ubiquitination"/>
    <property type="evidence" value="ECO:0007669"/>
    <property type="project" value="UniProtKB-UniRule"/>
</dbReference>
<name>A0A2U1PEA0_ARTAN</name>
<comment type="function">
    <text evidence="4">Involved in ubiquitination and subsequent proteasomal degradation of target proteins. Together with CUL1, RBX1 and a F-box protein, it forms a SCF E3 ubiquitin ligase complex. The functional specificity of this complex depends on the type of F-box protein. In the SCF complex, it serves as an adapter that links the F-box protein to CUL1.</text>
</comment>
<dbReference type="Pfam" id="PF03931">
    <property type="entry name" value="Skp1_POZ"/>
    <property type="match status" value="1"/>
</dbReference>
<proteinExistence type="inferred from homology"/>
<sequence length="155" mass="17584">MSTSSSKTIILKSTKGELFEIEEEAAKLSPVLEPLIENGCVKPYIPIPNVNKHILSKVVEFCQMYIKVVKKDGGKVKSLIKLYVNEDERSLFDLQKAAHYLDIEDMFMLVSRVLLDKLKEKTADEMREFVDVDAINDLSPRRVAALRAVLPKAFN</sequence>
<dbReference type="GO" id="GO:0009867">
    <property type="term" value="P:jasmonic acid mediated signaling pathway"/>
    <property type="evidence" value="ECO:0007669"/>
    <property type="project" value="UniProtKB-ARBA"/>
</dbReference>
<comment type="similarity">
    <text evidence="2 4">Belongs to the SKP1 family.</text>
</comment>
<evidence type="ECO:0000256" key="4">
    <source>
        <dbReference type="PIRNR" id="PIRNR028729"/>
    </source>
</evidence>
<evidence type="ECO:0000256" key="1">
    <source>
        <dbReference type="ARBA" id="ARBA00004906"/>
    </source>
</evidence>
<evidence type="ECO:0000259" key="5">
    <source>
        <dbReference type="Pfam" id="PF03931"/>
    </source>
</evidence>
<dbReference type="Gene3D" id="3.30.710.10">
    <property type="entry name" value="Potassium Channel Kv1.1, Chain A"/>
    <property type="match status" value="1"/>
</dbReference>
<comment type="subunit">
    <text evidence="4">Part of a SCF (SKP1-cullin-F-box) protein ligase complex.</text>
</comment>
<evidence type="ECO:0000256" key="3">
    <source>
        <dbReference type="ARBA" id="ARBA00022786"/>
    </source>
</evidence>
<dbReference type="STRING" id="35608.A0A2U1PEA0"/>
<evidence type="ECO:0000313" key="7">
    <source>
        <dbReference type="Proteomes" id="UP000245207"/>
    </source>
</evidence>
<dbReference type="InterPro" id="IPR036296">
    <property type="entry name" value="SKP1-like_dim_sf"/>
</dbReference>
<dbReference type="InterPro" id="IPR016073">
    <property type="entry name" value="Skp1_comp_POZ"/>
</dbReference>
<evidence type="ECO:0000256" key="2">
    <source>
        <dbReference type="ARBA" id="ARBA00009993"/>
    </source>
</evidence>
<dbReference type="GO" id="GO:0006511">
    <property type="term" value="P:ubiquitin-dependent protein catabolic process"/>
    <property type="evidence" value="ECO:0007669"/>
    <property type="project" value="InterPro"/>
</dbReference>
<comment type="pathway">
    <text evidence="1 4">Protein modification; protein ubiquitination.</text>
</comment>
<dbReference type="EMBL" id="PKPP01001273">
    <property type="protein sequence ID" value="PWA84063.1"/>
    <property type="molecule type" value="Genomic_DNA"/>
</dbReference>
<protein>
    <recommendedName>
        <fullName evidence="4">SKP1-like protein</fullName>
    </recommendedName>
</protein>
<dbReference type="AlphaFoldDB" id="A0A2U1PEA0"/>
<organism evidence="6 7">
    <name type="scientific">Artemisia annua</name>
    <name type="common">Sweet wormwood</name>
    <dbReference type="NCBI Taxonomy" id="35608"/>
    <lineage>
        <taxon>Eukaryota</taxon>
        <taxon>Viridiplantae</taxon>
        <taxon>Streptophyta</taxon>
        <taxon>Embryophyta</taxon>
        <taxon>Tracheophyta</taxon>
        <taxon>Spermatophyta</taxon>
        <taxon>Magnoliopsida</taxon>
        <taxon>eudicotyledons</taxon>
        <taxon>Gunneridae</taxon>
        <taxon>Pentapetalae</taxon>
        <taxon>asterids</taxon>
        <taxon>campanulids</taxon>
        <taxon>Asterales</taxon>
        <taxon>Asteraceae</taxon>
        <taxon>Asteroideae</taxon>
        <taxon>Anthemideae</taxon>
        <taxon>Artemisiinae</taxon>
        <taxon>Artemisia</taxon>
    </lineage>
</organism>
<dbReference type="PANTHER" id="PTHR11165">
    <property type="entry name" value="SKP1"/>
    <property type="match status" value="1"/>
</dbReference>
<gene>
    <name evidence="6" type="ORF">CTI12_AA163230</name>
</gene>
<dbReference type="SUPFAM" id="SSF81382">
    <property type="entry name" value="Skp1 dimerisation domain-like"/>
    <property type="match status" value="1"/>
</dbReference>